<reference evidence="1 2" key="1">
    <citation type="submission" date="2023-02" db="EMBL/GenBank/DDBJ databases">
        <title>LHISI_Scaffold_Assembly.</title>
        <authorList>
            <person name="Stuart O.P."/>
            <person name="Cleave R."/>
            <person name="Magrath M.J.L."/>
            <person name="Mikheyev A.S."/>
        </authorList>
    </citation>
    <scope>NUCLEOTIDE SEQUENCE [LARGE SCALE GENOMIC DNA]</scope>
    <source>
        <strain evidence="1">Daus_M_001</strain>
        <tissue evidence="1">Leg muscle</tissue>
    </source>
</reference>
<dbReference type="EMBL" id="JARBHB010000002">
    <property type="protein sequence ID" value="KAJ8892241.1"/>
    <property type="molecule type" value="Genomic_DNA"/>
</dbReference>
<evidence type="ECO:0000313" key="2">
    <source>
        <dbReference type="Proteomes" id="UP001159363"/>
    </source>
</evidence>
<proteinExistence type="predicted"/>
<gene>
    <name evidence="1" type="ORF">PR048_004821</name>
</gene>
<dbReference type="Proteomes" id="UP001159363">
    <property type="component" value="Chromosome 2"/>
</dbReference>
<evidence type="ECO:0000313" key="1">
    <source>
        <dbReference type="EMBL" id="KAJ8892241.1"/>
    </source>
</evidence>
<name>A0ABQ9I6I3_9NEOP</name>
<organism evidence="1 2">
    <name type="scientific">Dryococelus australis</name>
    <dbReference type="NCBI Taxonomy" id="614101"/>
    <lineage>
        <taxon>Eukaryota</taxon>
        <taxon>Metazoa</taxon>
        <taxon>Ecdysozoa</taxon>
        <taxon>Arthropoda</taxon>
        <taxon>Hexapoda</taxon>
        <taxon>Insecta</taxon>
        <taxon>Pterygota</taxon>
        <taxon>Neoptera</taxon>
        <taxon>Polyneoptera</taxon>
        <taxon>Phasmatodea</taxon>
        <taxon>Verophasmatodea</taxon>
        <taxon>Anareolatae</taxon>
        <taxon>Phasmatidae</taxon>
        <taxon>Eurycanthinae</taxon>
        <taxon>Dryococelus</taxon>
    </lineage>
</organism>
<protein>
    <submittedName>
        <fullName evidence="1">Uncharacterized protein</fullName>
    </submittedName>
</protein>
<comment type="caution">
    <text evidence="1">The sequence shown here is derived from an EMBL/GenBank/DDBJ whole genome shotgun (WGS) entry which is preliminary data.</text>
</comment>
<sequence>MLLLPRSKSSRNDISLAETVEELQRCLLVFYLIVAYCHFSRSDVTTDMAVCVIEFRSDLAHTPTYLQIDMENIQCNTALCDVEKIKSGTAPEVPNINVDKMQCDTAPELPTIDVKKTQCDTVPEIPTFDVEKSQCDTPSKVLTFDLEKRQCDTAHQCGVETTVCNITIVNPVRDVEKHGSTSLEEPTINVEKPGCSTTPGEIHFDSVDELSNYDSNNDPLYNNVEYSFAKKKKHFEEEVSSCEYQRKQKTKRVIENKPEEKNDADIKLSKSVVICLMRLEKEIYQLANVSQYITHLIQKTIQWKERKKKMKKTKTLCFNLQKDAKKKRSLGLEYVRPNTQQIIGKKLLGGRCNSEMCTKLFNRQCSSTDEEARQKIFTDIYSLGNLQLQREFFVRHVDVDKTNIKTTKKDVSLRKNTFHYFFTVEGLTETGTIETEKRGGRQSNTVIQKDKRIKELIEHHFDRFPKVESHYCRTIIPKFFFGEEGLPYIVHPLQYSDFYDFKEKYEDLVSLCSGDTPLVRLGEHKQFYVSLTHQ</sequence>
<keyword evidence="2" id="KW-1185">Reference proteome</keyword>
<accession>A0ABQ9I6I3</accession>